<dbReference type="EMBL" id="REGN01007425">
    <property type="protein sequence ID" value="RNA06361.1"/>
    <property type="molecule type" value="Genomic_DNA"/>
</dbReference>
<dbReference type="InterPro" id="IPR000477">
    <property type="entry name" value="RT_dom"/>
</dbReference>
<dbReference type="InterPro" id="IPR043502">
    <property type="entry name" value="DNA/RNA_pol_sf"/>
</dbReference>
<feature type="non-terminal residue" evidence="2">
    <location>
        <position position="82"/>
    </location>
</feature>
<dbReference type="AlphaFoldDB" id="A0A3M7Q5T1"/>
<keyword evidence="2" id="KW-0548">Nucleotidyltransferase</keyword>
<keyword evidence="3" id="KW-1185">Reference proteome</keyword>
<dbReference type="PROSITE" id="PS50878">
    <property type="entry name" value="RT_POL"/>
    <property type="match status" value="1"/>
</dbReference>
<keyword evidence="2" id="KW-0808">Transferase</keyword>
<evidence type="ECO:0000313" key="3">
    <source>
        <dbReference type="Proteomes" id="UP000276133"/>
    </source>
</evidence>
<accession>A0A3M7Q5T1</accession>
<feature type="domain" description="Reverse transcriptase" evidence="1">
    <location>
        <begin position="1"/>
        <end position="78"/>
    </location>
</feature>
<evidence type="ECO:0000259" key="1">
    <source>
        <dbReference type="PROSITE" id="PS50878"/>
    </source>
</evidence>
<dbReference type="GO" id="GO:0003964">
    <property type="term" value="F:RNA-directed DNA polymerase activity"/>
    <property type="evidence" value="ECO:0007669"/>
    <property type="project" value="UniProtKB-KW"/>
</dbReference>
<sequence>CLKNELGALYKNLNVSIIVYADDIILISPVDSNLQMLLDICGSYGNKWRIKFNPNKTKVVYFGTQLFKSVFHLNGSELEEAN</sequence>
<name>A0A3M7Q5T1_BRAPC</name>
<protein>
    <submittedName>
        <fullName evidence="2">RNA-directed DNA polymerase from mobile element jockey-like</fullName>
    </submittedName>
</protein>
<feature type="non-terminal residue" evidence="2">
    <location>
        <position position="1"/>
    </location>
</feature>
<keyword evidence="2" id="KW-0695">RNA-directed DNA polymerase</keyword>
<dbReference type="Proteomes" id="UP000276133">
    <property type="component" value="Unassembled WGS sequence"/>
</dbReference>
<evidence type="ECO:0000313" key="2">
    <source>
        <dbReference type="EMBL" id="RNA06361.1"/>
    </source>
</evidence>
<dbReference type="Pfam" id="PF00078">
    <property type="entry name" value="RVT_1"/>
    <property type="match status" value="1"/>
</dbReference>
<comment type="caution">
    <text evidence="2">The sequence shown here is derived from an EMBL/GenBank/DDBJ whole genome shotgun (WGS) entry which is preliminary data.</text>
</comment>
<proteinExistence type="predicted"/>
<dbReference type="SUPFAM" id="SSF56672">
    <property type="entry name" value="DNA/RNA polymerases"/>
    <property type="match status" value="1"/>
</dbReference>
<organism evidence="2 3">
    <name type="scientific">Brachionus plicatilis</name>
    <name type="common">Marine rotifer</name>
    <name type="synonym">Brachionus muelleri</name>
    <dbReference type="NCBI Taxonomy" id="10195"/>
    <lineage>
        <taxon>Eukaryota</taxon>
        <taxon>Metazoa</taxon>
        <taxon>Spiralia</taxon>
        <taxon>Gnathifera</taxon>
        <taxon>Rotifera</taxon>
        <taxon>Eurotatoria</taxon>
        <taxon>Monogononta</taxon>
        <taxon>Pseudotrocha</taxon>
        <taxon>Ploima</taxon>
        <taxon>Brachionidae</taxon>
        <taxon>Brachionus</taxon>
    </lineage>
</organism>
<dbReference type="OrthoDB" id="10014409at2759"/>
<reference evidence="2 3" key="1">
    <citation type="journal article" date="2018" name="Sci. Rep.">
        <title>Genomic signatures of local adaptation to the degree of environmental predictability in rotifers.</title>
        <authorList>
            <person name="Franch-Gras L."/>
            <person name="Hahn C."/>
            <person name="Garcia-Roger E.M."/>
            <person name="Carmona M.J."/>
            <person name="Serra M."/>
            <person name="Gomez A."/>
        </authorList>
    </citation>
    <scope>NUCLEOTIDE SEQUENCE [LARGE SCALE GENOMIC DNA]</scope>
    <source>
        <strain evidence="2">HYR1</strain>
    </source>
</reference>
<gene>
    <name evidence="2" type="ORF">BpHYR1_044252</name>
</gene>